<proteinExistence type="predicted"/>
<dbReference type="Proteomes" id="UP000233469">
    <property type="component" value="Unassembled WGS sequence"/>
</dbReference>
<reference evidence="1 2" key="2">
    <citation type="submission" date="2017-10" db="EMBL/GenBank/DDBJ databases">
        <title>Extensive intraspecific genome diversity in a model arbuscular mycorrhizal fungus.</title>
        <authorList>
            <person name="Chen E.C.H."/>
            <person name="Morin E."/>
            <person name="Baudet D."/>
            <person name="Noel J."/>
            <person name="Ndikumana S."/>
            <person name="Charron P."/>
            <person name="St-Onge C."/>
            <person name="Giorgi J."/>
            <person name="Grigoriev I.V."/>
            <person name="Roux C."/>
            <person name="Martin F.M."/>
            <person name="Corradi N."/>
        </authorList>
    </citation>
    <scope>NUCLEOTIDE SEQUENCE [LARGE SCALE GENOMIC DNA]</scope>
    <source>
        <strain evidence="1 2">C2</strain>
    </source>
</reference>
<evidence type="ECO:0000313" key="1">
    <source>
        <dbReference type="EMBL" id="PKK58472.1"/>
    </source>
</evidence>
<dbReference type="EMBL" id="LLXL01003570">
    <property type="protein sequence ID" value="PKK58472.1"/>
    <property type="molecule type" value="Genomic_DNA"/>
</dbReference>
<sequence>MYWVEFTAIFDQRRKKEKRSTLQMYNIISAEIGLSPGTLASFYRHQRIPSKTTMDKIIKWIEKEGKRVVSFASNSSSSINNEINN</sequence>
<organism evidence="1 2">
    <name type="scientific">Rhizophagus irregularis</name>
    <dbReference type="NCBI Taxonomy" id="588596"/>
    <lineage>
        <taxon>Eukaryota</taxon>
        <taxon>Fungi</taxon>
        <taxon>Fungi incertae sedis</taxon>
        <taxon>Mucoromycota</taxon>
        <taxon>Glomeromycotina</taxon>
        <taxon>Glomeromycetes</taxon>
        <taxon>Glomerales</taxon>
        <taxon>Glomeraceae</taxon>
        <taxon>Rhizophagus</taxon>
    </lineage>
</organism>
<feature type="non-terminal residue" evidence="1">
    <location>
        <position position="85"/>
    </location>
</feature>
<reference evidence="1 2" key="1">
    <citation type="submission" date="2016-04" db="EMBL/GenBank/DDBJ databases">
        <title>Genome analyses suggest a sexual origin of heterokaryosis in a supposedly ancient asexual fungus.</title>
        <authorList>
            <person name="Ropars J."/>
            <person name="Sedzielewska K."/>
            <person name="Noel J."/>
            <person name="Charron P."/>
            <person name="Farinelli L."/>
            <person name="Marton T."/>
            <person name="Kruger M."/>
            <person name="Pelin A."/>
            <person name="Brachmann A."/>
            <person name="Corradi N."/>
        </authorList>
    </citation>
    <scope>NUCLEOTIDE SEQUENCE [LARGE SCALE GENOMIC DNA]</scope>
    <source>
        <strain evidence="1 2">C2</strain>
    </source>
</reference>
<accession>A0A2N1MA06</accession>
<protein>
    <recommendedName>
        <fullName evidence="3">HTH cro/C1-type domain-containing protein</fullName>
    </recommendedName>
</protein>
<gene>
    <name evidence="1" type="ORF">RhiirC2_763389</name>
</gene>
<evidence type="ECO:0008006" key="3">
    <source>
        <dbReference type="Google" id="ProtNLM"/>
    </source>
</evidence>
<dbReference type="AlphaFoldDB" id="A0A2N1MA06"/>
<name>A0A2N1MA06_9GLOM</name>
<evidence type="ECO:0000313" key="2">
    <source>
        <dbReference type="Proteomes" id="UP000233469"/>
    </source>
</evidence>
<comment type="caution">
    <text evidence="1">The sequence shown here is derived from an EMBL/GenBank/DDBJ whole genome shotgun (WGS) entry which is preliminary data.</text>
</comment>
<dbReference type="VEuPathDB" id="FungiDB:RhiirA1_523593"/>